<protein>
    <submittedName>
        <fullName evidence="2">M18BP protein</fullName>
    </submittedName>
</protein>
<keyword evidence="3" id="KW-1185">Reference proteome</keyword>
<feature type="non-terminal residue" evidence="2">
    <location>
        <position position="1"/>
    </location>
</feature>
<feature type="non-terminal residue" evidence="2">
    <location>
        <position position="118"/>
    </location>
</feature>
<dbReference type="CDD" id="cd00167">
    <property type="entry name" value="SANT"/>
    <property type="match status" value="1"/>
</dbReference>
<feature type="region of interest" description="Disordered" evidence="1">
    <location>
        <begin position="40"/>
        <end position="64"/>
    </location>
</feature>
<comment type="caution">
    <text evidence="2">The sequence shown here is derived from an EMBL/GenBank/DDBJ whole genome shotgun (WGS) entry which is preliminary data.</text>
</comment>
<dbReference type="InterPro" id="IPR001005">
    <property type="entry name" value="SANT/Myb"/>
</dbReference>
<evidence type="ECO:0000256" key="1">
    <source>
        <dbReference type="SAM" id="MobiDB-lite"/>
    </source>
</evidence>
<dbReference type="PANTHER" id="PTHR16124:SF3">
    <property type="entry name" value="MIS18-BINDING PROTEIN 1"/>
    <property type="match status" value="1"/>
</dbReference>
<dbReference type="AlphaFoldDB" id="A0A7K6SH31"/>
<dbReference type="PANTHER" id="PTHR16124">
    <property type="entry name" value="MIS18-BINDING PROTEIN 1"/>
    <property type="match status" value="1"/>
</dbReference>
<dbReference type="Proteomes" id="UP000546235">
    <property type="component" value="Unassembled WGS sequence"/>
</dbReference>
<gene>
    <name evidence="2" type="primary">Mis18bp1_1</name>
    <name evidence="2" type="ORF">CALNIC_R05514</name>
</gene>
<reference evidence="2 3" key="1">
    <citation type="submission" date="2019-09" db="EMBL/GenBank/DDBJ databases">
        <title>Bird 10,000 Genomes (B10K) Project - Family phase.</title>
        <authorList>
            <person name="Zhang G."/>
        </authorList>
    </citation>
    <scope>NUCLEOTIDE SEQUENCE [LARGE SCALE GENOMIC DNA]</scope>
    <source>
        <strain evidence="2">OUT-0007</strain>
        <tissue evidence="2">Blood</tissue>
    </source>
</reference>
<evidence type="ECO:0000313" key="2">
    <source>
        <dbReference type="EMBL" id="NWW97601.1"/>
    </source>
</evidence>
<dbReference type="InterPro" id="IPR009057">
    <property type="entry name" value="Homeodomain-like_sf"/>
</dbReference>
<dbReference type="SUPFAM" id="SSF46689">
    <property type="entry name" value="Homeodomain-like"/>
    <property type="match status" value="1"/>
</dbReference>
<dbReference type="InterPro" id="IPR039110">
    <property type="entry name" value="KNL2-like"/>
</dbReference>
<accession>A0A7K6SH31</accession>
<organism evidence="2 3">
    <name type="scientific">Caloenas nicobarica</name>
    <name type="common">Nicobar pigeon</name>
    <dbReference type="NCBI Taxonomy" id="187106"/>
    <lineage>
        <taxon>Eukaryota</taxon>
        <taxon>Metazoa</taxon>
        <taxon>Chordata</taxon>
        <taxon>Craniata</taxon>
        <taxon>Vertebrata</taxon>
        <taxon>Euteleostomi</taxon>
        <taxon>Archelosauria</taxon>
        <taxon>Archosauria</taxon>
        <taxon>Dinosauria</taxon>
        <taxon>Saurischia</taxon>
        <taxon>Theropoda</taxon>
        <taxon>Coelurosauria</taxon>
        <taxon>Aves</taxon>
        <taxon>Neognathae</taxon>
        <taxon>Neoaves</taxon>
        <taxon>Columbimorphae</taxon>
        <taxon>Columbiformes</taxon>
        <taxon>Columbidae</taxon>
        <taxon>Caloenas</taxon>
    </lineage>
</organism>
<dbReference type="GO" id="GO:0000775">
    <property type="term" value="C:chromosome, centromeric region"/>
    <property type="evidence" value="ECO:0007669"/>
    <property type="project" value="TreeGrafter"/>
</dbReference>
<proteinExistence type="predicted"/>
<dbReference type="EMBL" id="VZSB01000182">
    <property type="protein sequence ID" value="NWW97601.1"/>
    <property type="molecule type" value="Genomic_DNA"/>
</dbReference>
<evidence type="ECO:0000313" key="3">
    <source>
        <dbReference type="Proteomes" id="UP000546235"/>
    </source>
</evidence>
<dbReference type="Gene3D" id="1.10.10.60">
    <property type="entry name" value="Homeodomain-like"/>
    <property type="match status" value="1"/>
</dbReference>
<name>A0A7K6SH31_CALNI</name>
<sequence>LCSLGRAIASFPKHKKGFWVEVAMAVGSRSAEECHQKYMEEQAKGSKTRAKKTTTSEKKEQKSTNILILDKKEPVPITAKVGTFKRKQQMRDFLDHLPKDNHDDIFTATPFQSRRVKV</sequence>